<dbReference type="GO" id="GO:0004497">
    <property type="term" value="F:monooxygenase activity"/>
    <property type="evidence" value="ECO:0007669"/>
    <property type="project" value="InterPro"/>
</dbReference>
<protein>
    <submittedName>
        <fullName evidence="1">Uncharacterized protein</fullName>
    </submittedName>
</protein>
<dbReference type="OrthoDB" id="1844152at2759"/>
<proteinExistence type="predicted"/>
<dbReference type="GO" id="GO:0005506">
    <property type="term" value="F:iron ion binding"/>
    <property type="evidence" value="ECO:0007669"/>
    <property type="project" value="InterPro"/>
</dbReference>
<dbReference type="InterPro" id="IPR036396">
    <property type="entry name" value="Cyt_P450_sf"/>
</dbReference>
<dbReference type="SUPFAM" id="SSF48264">
    <property type="entry name" value="Cytochrome P450"/>
    <property type="match status" value="1"/>
</dbReference>
<sequence length="113" mass="13845">SIQNDSFISINLFEKYNRKVDDYGYRVYNIEKHMHKKLPKEKFIESLIWGYGSRRCPFYEYAYIQMKILMIVLIRNYKIYNNQGWVETRHPGYSQCITVVPNTDYIYIKRRIL</sequence>
<dbReference type="GO" id="GO:0020037">
    <property type="term" value="F:heme binding"/>
    <property type="evidence" value="ECO:0007669"/>
    <property type="project" value="InterPro"/>
</dbReference>
<organism evidence="1 2">
    <name type="scientific">Smittium megazygosporum</name>
    <dbReference type="NCBI Taxonomy" id="133381"/>
    <lineage>
        <taxon>Eukaryota</taxon>
        <taxon>Fungi</taxon>
        <taxon>Fungi incertae sedis</taxon>
        <taxon>Zoopagomycota</taxon>
        <taxon>Kickxellomycotina</taxon>
        <taxon>Harpellomycetes</taxon>
        <taxon>Harpellales</taxon>
        <taxon>Legeriomycetaceae</taxon>
        <taxon>Smittium</taxon>
    </lineage>
</organism>
<name>A0A2T9ZEU8_9FUNG</name>
<accession>A0A2T9ZEU8</accession>
<evidence type="ECO:0000313" key="1">
    <source>
        <dbReference type="EMBL" id="PVV03123.1"/>
    </source>
</evidence>
<reference evidence="1 2" key="1">
    <citation type="journal article" date="2018" name="MBio">
        <title>Comparative Genomics Reveals the Core Gene Toolbox for the Fungus-Insect Symbiosis.</title>
        <authorList>
            <person name="Wang Y."/>
            <person name="Stata M."/>
            <person name="Wang W."/>
            <person name="Stajich J.E."/>
            <person name="White M.M."/>
            <person name="Moncalvo J.M."/>
        </authorList>
    </citation>
    <scope>NUCLEOTIDE SEQUENCE [LARGE SCALE GENOMIC DNA]</scope>
    <source>
        <strain evidence="1 2">SC-DP-2</strain>
    </source>
</reference>
<dbReference type="EMBL" id="MBFS01000276">
    <property type="protein sequence ID" value="PVV03123.1"/>
    <property type="molecule type" value="Genomic_DNA"/>
</dbReference>
<dbReference type="Gene3D" id="1.10.630.10">
    <property type="entry name" value="Cytochrome P450"/>
    <property type="match status" value="1"/>
</dbReference>
<keyword evidence="2" id="KW-1185">Reference proteome</keyword>
<dbReference type="AlphaFoldDB" id="A0A2T9ZEU8"/>
<comment type="caution">
    <text evidence="1">The sequence shown here is derived from an EMBL/GenBank/DDBJ whole genome shotgun (WGS) entry which is preliminary data.</text>
</comment>
<evidence type="ECO:0000313" key="2">
    <source>
        <dbReference type="Proteomes" id="UP000245609"/>
    </source>
</evidence>
<dbReference type="GO" id="GO:0016705">
    <property type="term" value="F:oxidoreductase activity, acting on paired donors, with incorporation or reduction of molecular oxygen"/>
    <property type="evidence" value="ECO:0007669"/>
    <property type="project" value="InterPro"/>
</dbReference>
<gene>
    <name evidence="1" type="ORF">BB560_002415</name>
</gene>
<feature type="non-terminal residue" evidence="1">
    <location>
        <position position="1"/>
    </location>
</feature>
<dbReference type="Proteomes" id="UP000245609">
    <property type="component" value="Unassembled WGS sequence"/>
</dbReference>